<organism evidence="1 2">
    <name type="scientific">Oopsacas minuta</name>
    <dbReference type="NCBI Taxonomy" id="111878"/>
    <lineage>
        <taxon>Eukaryota</taxon>
        <taxon>Metazoa</taxon>
        <taxon>Porifera</taxon>
        <taxon>Hexactinellida</taxon>
        <taxon>Hexasterophora</taxon>
        <taxon>Lyssacinosida</taxon>
        <taxon>Leucopsacidae</taxon>
        <taxon>Oopsacas</taxon>
    </lineage>
</organism>
<dbReference type="AlphaFoldDB" id="A0AAV7JDI4"/>
<evidence type="ECO:0000313" key="1">
    <source>
        <dbReference type="EMBL" id="KAI6646833.1"/>
    </source>
</evidence>
<keyword evidence="2" id="KW-1185">Reference proteome</keyword>
<name>A0AAV7JDI4_9METZ</name>
<reference evidence="1 2" key="1">
    <citation type="journal article" date="2023" name="BMC Biol.">
        <title>The compact genome of the sponge Oopsacas minuta (Hexactinellida) is lacking key metazoan core genes.</title>
        <authorList>
            <person name="Santini S."/>
            <person name="Schenkelaars Q."/>
            <person name="Jourda C."/>
            <person name="Duchesne M."/>
            <person name="Belahbib H."/>
            <person name="Rocher C."/>
            <person name="Selva M."/>
            <person name="Riesgo A."/>
            <person name="Vervoort M."/>
            <person name="Leys S.P."/>
            <person name="Kodjabachian L."/>
            <person name="Le Bivic A."/>
            <person name="Borchiellini C."/>
            <person name="Claverie J.M."/>
            <person name="Renard E."/>
        </authorList>
    </citation>
    <scope>NUCLEOTIDE SEQUENCE [LARGE SCALE GENOMIC DNA]</scope>
    <source>
        <strain evidence="1">SPO-2</strain>
    </source>
</reference>
<dbReference type="EMBL" id="JAKMXF010000352">
    <property type="protein sequence ID" value="KAI6646833.1"/>
    <property type="molecule type" value="Genomic_DNA"/>
</dbReference>
<accession>A0AAV7JDI4</accession>
<comment type="caution">
    <text evidence="1">The sequence shown here is derived from an EMBL/GenBank/DDBJ whole genome shotgun (WGS) entry which is preliminary data.</text>
</comment>
<dbReference type="Proteomes" id="UP001165289">
    <property type="component" value="Unassembled WGS sequence"/>
</dbReference>
<proteinExistence type="predicted"/>
<protein>
    <submittedName>
        <fullName evidence="1">Uncharacterized protein</fullName>
    </submittedName>
</protein>
<sequence>MNNKEAFNFYMSNSEKAFSTIAHQFITKYNLEESNCDLLRRKFSNIKSERKIYLKEKDLATWEELLFCRDPQMDDIPQSSNEARPFKESTIVFEEDFSRDPQMDDILQSSNEARPSKESTIVFEEDFSRVSRKQISELSNKGMRYRLANLILYLEAVAHREEVSPKMISSYLLLLYSQEEHDVCTANISKNDGFPTKRFISDAKIIFEEVDEERFLSLSSNERFNLAHAPLSDIDIIPGSPLHAYLRFFSWFMSLASHLTAGETKWSLTSTKVQYTKSFICGLLKEKLNLMIDCASSQGGTSTTGNVVRRCLVRKDDSERDFLYWILIVLPSNCKQVITDIHTYLGAILRVYYSSRRIHTDELSLVCRELYQLILTQFSWSNITPYNAQTVSSCSKHYF</sequence>
<evidence type="ECO:0000313" key="2">
    <source>
        <dbReference type="Proteomes" id="UP001165289"/>
    </source>
</evidence>
<gene>
    <name evidence="1" type="ORF">LOD99_9162</name>
</gene>